<dbReference type="GO" id="GO:0005524">
    <property type="term" value="F:ATP binding"/>
    <property type="evidence" value="ECO:0007669"/>
    <property type="project" value="UniProtKB-KW"/>
</dbReference>
<dbReference type="SMART" id="SM00490">
    <property type="entry name" value="HELICc"/>
    <property type="match status" value="1"/>
</dbReference>
<gene>
    <name evidence="6" type="primary">comFA</name>
    <name evidence="6" type="ORF">AKA01nite_01090</name>
</gene>
<evidence type="ECO:0000259" key="4">
    <source>
        <dbReference type="PROSITE" id="PS51192"/>
    </source>
</evidence>
<organism evidence="6 7">
    <name type="scientific">Alkalibacterium kapii</name>
    <dbReference type="NCBI Taxonomy" id="426704"/>
    <lineage>
        <taxon>Bacteria</taxon>
        <taxon>Bacillati</taxon>
        <taxon>Bacillota</taxon>
        <taxon>Bacilli</taxon>
        <taxon>Lactobacillales</taxon>
        <taxon>Carnobacteriaceae</taxon>
        <taxon>Alkalibacterium</taxon>
    </lineage>
</organism>
<dbReference type="SMART" id="SM00487">
    <property type="entry name" value="DEXDc"/>
    <property type="match status" value="1"/>
</dbReference>
<comment type="caution">
    <text evidence="6">The sequence shown here is derived from an EMBL/GenBank/DDBJ whole genome shotgun (WGS) entry which is preliminary data.</text>
</comment>
<dbReference type="OrthoDB" id="2077914at2"/>
<evidence type="ECO:0000256" key="3">
    <source>
        <dbReference type="ARBA" id="ARBA00023125"/>
    </source>
</evidence>
<dbReference type="PROSITE" id="PS51192">
    <property type="entry name" value="HELICASE_ATP_BIND_1"/>
    <property type="match status" value="1"/>
</dbReference>
<dbReference type="PANTHER" id="PTHR30580">
    <property type="entry name" value="PRIMOSOMAL PROTEIN N"/>
    <property type="match status" value="1"/>
</dbReference>
<evidence type="ECO:0000313" key="6">
    <source>
        <dbReference type="EMBL" id="GEK90487.1"/>
    </source>
</evidence>
<protein>
    <submittedName>
        <fullName evidence="6">DNA/RNA helicase</fullName>
    </submittedName>
</protein>
<sequence length="448" mass="51189">MDESLLYGRSLLKEELPVLLTEDIARRLSVQPAFITHKGKKICARCRTVSNLTKTYPCICGANCIYCRECISLGKVRACASLYSMPDPGRFQHLTEPCLFFEGTLSDQQTKASDKINETISKNKEMILWAVTGAGKTEMLFKGLENALLNNKRVCIASPRVDVCLELAPRIKTAFKNVSVALLYGGAKDTYCYTQVVIATTHQLYRFQEAFDLLIVDEVDAFPFHMSKALRFAAEKSRKKISSLIYLTATPDKKMQKRIRNKEIEAVILPARYHGFTLPVPKMHCHKNNMITGKNIEKTILIKHMREMIQKKKKFLLFIPTVTLMEKIRPVFASIFKEVTFECVHSKDPLRKEKVLKMRKEELDFLITTTILERGVTFSNIDVIVWRADHTVFTESALVQIAGRVGRSKNYPKGQVTFYHQEWTKAIKGAVKQIKRMNALARRQGLIQ</sequence>
<keyword evidence="6" id="KW-0347">Helicase</keyword>
<dbReference type="InterPro" id="IPR006935">
    <property type="entry name" value="Helicase/UvrB_N"/>
</dbReference>
<feature type="domain" description="Helicase ATP-binding" evidence="4">
    <location>
        <begin position="117"/>
        <end position="269"/>
    </location>
</feature>
<dbReference type="InterPro" id="IPR014001">
    <property type="entry name" value="Helicase_ATP-bd"/>
</dbReference>
<dbReference type="InterPro" id="IPR001650">
    <property type="entry name" value="Helicase_C-like"/>
</dbReference>
<dbReference type="GO" id="GO:0006270">
    <property type="term" value="P:DNA replication initiation"/>
    <property type="evidence" value="ECO:0007669"/>
    <property type="project" value="TreeGrafter"/>
</dbReference>
<evidence type="ECO:0000259" key="5">
    <source>
        <dbReference type="PROSITE" id="PS51194"/>
    </source>
</evidence>
<proteinExistence type="predicted"/>
<dbReference type="Pfam" id="PF04851">
    <property type="entry name" value="ResIII"/>
    <property type="match status" value="1"/>
</dbReference>
<name>A0A511AXZ9_9LACT</name>
<dbReference type="AlphaFoldDB" id="A0A511AXZ9"/>
<evidence type="ECO:0000256" key="2">
    <source>
        <dbReference type="ARBA" id="ARBA00022840"/>
    </source>
</evidence>
<feature type="domain" description="Helicase C-terminal" evidence="5">
    <location>
        <begin position="301"/>
        <end position="448"/>
    </location>
</feature>
<dbReference type="PANTHER" id="PTHR30580:SF1">
    <property type="entry name" value="COMF OPERON PROTEIN 1"/>
    <property type="match status" value="1"/>
</dbReference>
<dbReference type="SUPFAM" id="SSF52540">
    <property type="entry name" value="P-loop containing nucleoside triphosphate hydrolases"/>
    <property type="match status" value="1"/>
</dbReference>
<dbReference type="RefSeq" id="WP_146922719.1">
    <property type="nucleotide sequence ID" value="NZ_BJUY01000001.1"/>
</dbReference>
<dbReference type="InterPro" id="IPR027417">
    <property type="entry name" value="P-loop_NTPase"/>
</dbReference>
<dbReference type="GO" id="GO:0006302">
    <property type="term" value="P:double-strand break repair"/>
    <property type="evidence" value="ECO:0007669"/>
    <property type="project" value="TreeGrafter"/>
</dbReference>
<keyword evidence="6" id="KW-0378">Hydrolase</keyword>
<keyword evidence="3" id="KW-0238">DNA-binding</keyword>
<dbReference type="GO" id="GO:0003677">
    <property type="term" value="F:DNA binding"/>
    <property type="evidence" value="ECO:0007669"/>
    <property type="project" value="UniProtKB-KW"/>
</dbReference>
<dbReference type="Proteomes" id="UP000321662">
    <property type="component" value="Unassembled WGS sequence"/>
</dbReference>
<dbReference type="EMBL" id="BJUY01000001">
    <property type="protein sequence ID" value="GEK90487.1"/>
    <property type="molecule type" value="Genomic_DNA"/>
</dbReference>
<keyword evidence="2" id="KW-0067">ATP-binding</keyword>
<dbReference type="GO" id="GO:0006310">
    <property type="term" value="P:DNA recombination"/>
    <property type="evidence" value="ECO:0007669"/>
    <property type="project" value="TreeGrafter"/>
</dbReference>
<keyword evidence="1" id="KW-0547">Nucleotide-binding</keyword>
<dbReference type="GO" id="GO:0016787">
    <property type="term" value="F:hydrolase activity"/>
    <property type="evidence" value="ECO:0007669"/>
    <property type="project" value="InterPro"/>
</dbReference>
<dbReference type="GO" id="GO:0043138">
    <property type="term" value="F:3'-5' DNA helicase activity"/>
    <property type="evidence" value="ECO:0007669"/>
    <property type="project" value="TreeGrafter"/>
</dbReference>
<evidence type="ECO:0000313" key="7">
    <source>
        <dbReference type="Proteomes" id="UP000321662"/>
    </source>
</evidence>
<accession>A0A511AXZ9</accession>
<dbReference type="Pfam" id="PF00271">
    <property type="entry name" value="Helicase_C"/>
    <property type="match status" value="1"/>
</dbReference>
<reference evidence="6 7" key="1">
    <citation type="submission" date="2019-07" db="EMBL/GenBank/DDBJ databases">
        <title>Whole genome shotgun sequence of Alkalibacterium kapii NBRC 103247.</title>
        <authorList>
            <person name="Hosoyama A."/>
            <person name="Uohara A."/>
            <person name="Ohji S."/>
            <person name="Ichikawa N."/>
        </authorList>
    </citation>
    <scope>NUCLEOTIDE SEQUENCE [LARGE SCALE GENOMIC DNA]</scope>
    <source>
        <strain evidence="6 7">NBRC 103247</strain>
    </source>
</reference>
<dbReference type="PROSITE" id="PS51194">
    <property type="entry name" value="HELICASE_CTER"/>
    <property type="match status" value="1"/>
</dbReference>
<evidence type="ECO:0000256" key="1">
    <source>
        <dbReference type="ARBA" id="ARBA00022741"/>
    </source>
</evidence>
<dbReference type="Gene3D" id="3.40.50.300">
    <property type="entry name" value="P-loop containing nucleotide triphosphate hydrolases"/>
    <property type="match status" value="2"/>
</dbReference>
<keyword evidence="7" id="KW-1185">Reference proteome</keyword>